<dbReference type="PRINTS" id="PR00722">
    <property type="entry name" value="CHYMOTRYPSIN"/>
</dbReference>
<reference evidence="4" key="2">
    <citation type="submission" date="2020-09" db="EMBL/GenBank/DDBJ databases">
        <authorList>
            <person name="Sun Q."/>
            <person name="Zhou Y."/>
        </authorList>
    </citation>
    <scope>NUCLEOTIDE SEQUENCE</scope>
    <source>
        <strain evidence="4">CGMCC 1.15367</strain>
    </source>
</reference>
<comment type="caution">
    <text evidence="4">The sequence shown here is derived from an EMBL/GenBank/DDBJ whole genome shotgun (WGS) entry which is preliminary data.</text>
</comment>
<dbReference type="Proteomes" id="UP000644699">
    <property type="component" value="Unassembled WGS sequence"/>
</dbReference>
<evidence type="ECO:0000256" key="1">
    <source>
        <dbReference type="ARBA" id="ARBA00022729"/>
    </source>
</evidence>
<feature type="domain" description="Peptidase S1" evidence="3">
    <location>
        <begin position="40"/>
        <end position="259"/>
    </location>
</feature>
<dbReference type="PROSITE" id="PS50240">
    <property type="entry name" value="TRYPSIN_DOM"/>
    <property type="match status" value="1"/>
</dbReference>
<proteinExistence type="predicted"/>
<evidence type="ECO:0000259" key="3">
    <source>
        <dbReference type="PROSITE" id="PS50240"/>
    </source>
</evidence>
<dbReference type="InterPro" id="IPR009003">
    <property type="entry name" value="Peptidase_S1_PA"/>
</dbReference>
<dbReference type="GO" id="GO:0006508">
    <property type="term" value="P:proteolysis"/>
    <property type="evidence" value="ECO:0007669"/>
    <property type="project" value="InterPro"/>
</dbReference>
<organism evidence="4 5">
    <name type="scientific">Aureimonas endophytica</name>
    <dbReference type="NCBI Taxonomy" id="2027858"/>
    <lineage>
        <taxon>Bacteria</taxon>
        <taxon>Pseudomonadati</taxon>
        <taxon>Pseudomonadota</taxon>
        <taxon>Alphaproteobacteria</taxon>
        <taxon>Hyphomicrobiales</taxon>
        <taxon>Aurantimonadaceae</taxon>
        <taxon>Aureimonas</taxon>
    </lineage>
</organism>
<dbReference type="EMBL" id="BMIQ01000007">
    <property type="protein sequence ID" value="GGE17298.1"/>
    <property type="molecule type" value="Genomic_DNA"/>
</dbReference>
<dbReference type="GO" id="GO:0004252">
    <property type="term" value="F:serine-type endopeptidase activity"/>
    <property type="evidence" value="ECO:0007669"/>
    <property type="project" value="InterPro"/>
</dbReference>
<sequence>MAYDAPRPGGTGGKLARGRIVARTFGRRATRALGTALALLLAASAARAEPPAATPLERTDISRPPWTAVGQVNNSAYGRCTGVLLSRRQAVTAAHCLYNKATGHFMRPESIHFVLGYDRGRFVFQTVAAAVRTGPRFDPKQPLATIADDWALLDLAEPAPADVAPLSPVAAAPEPGTPLASAGFGQSRLYALTVAHPCPVLGLAPGNVVVAACRIEKGYSGGPLVDEANRLVGIQVAGGHDGGRDLLFAVPASAFTGPP</sequence>
<dbReference type="Gene3D" id="2.40.10.10">
    <property type="entry name" value="Trypsin-like serine proteases"/>
    <property type="match status" value="2"/>
</dbReference>
<dbReference type="SUPFAM" id="SSF50494">
    <property type="entry name" value="Trypsin-like serine proteases"/>
    <property type="match status" value="1"/>
</dbReference>
<dbReference type="PANTHER" id="PTHR15462">
    <property type="entry name" value="SERINE PROTEASE"/>
    <property type="match status" value="1"/>
</dbReference>
<dbReference type="InterPro" id="IPR050966">
    <property type="entry name" value="Glutamyl_endopeptidase"/>
</dbReference>
<gene>
    <name evidence="4" type="ORF">GCM10011390_40490</name>
</gene>
<dbReference type="InterPro" id="IPR001314">
    <property type="entry name" value="Peptidase_S1A"/>
</dbReference>
<dbReference type="InterPro" id="IPR018114">
    <property type="entry name" value="TRYPSIN_HIS"/>
</dbReference>
<dbReference type="PANTHER" id="PTHR15462:SF8">
    <property type="entry name" value="SERINE PROTEASE"/>
    <property type="match status" value="1"/>
</dbReference>
<dbReference type="InterPro" id="IPR043504">
    <property type="entry name" value="Peptidase_S1_PA_chymotrypsin"/>
</dbReference>
<feature type="signal peptide" evidence="2">
    <location>
        <begin position="1"/>
        <end position="48"/>
    </location>
</feature>
<reference evidence="4" key="1">
    <citation type="journal article" date="2014" name="Int. J. Syst. Evol. Microbiol.">
        <title>Complete genome sequence of Corynebacterium casei LMG S-19264T (=DSM 44701T), isolated from a smear-ripened cheese.</title>
        <authorList>
            <consortium name="US DOE Joint Genome Institute (JGI-PGF)"/>
            <person name="Walter F."/>
            <person name="Albersmeier A."/>
            <person name="Kalinowski J."/>
            <person name="Ruckert C."/>
        </authorList>
    </citation>
    <scope>NUCLEOTIDE SEQUENCE</scope>
    <source>
        <strain evidence="4">CGMCC 1.15367</strain>
    </source>
</reference>
<protein>
    <recommendedName>
        <fullName evidence="3">Peptidase S1 domain-containing protein</fullName>
    </recommendedName>
</protein>
<evidence type="ECO:0000256" key="2">
    <source>
        <dbReference type="SAM" id="SignalP"/>
    </source>
</evidence>
<dbReference type="AlphaFoldDB" id="A0A916ZWW1"/>
<evidence type="ECO:0000313" key="5">
    <source>
        <dbReference type="Proteomes" id="UP000644699"/>
    </source>
</evidence>
<feature type="chain" id="PRO_5037057889" description="Peptidase S1 domain-containing protein" evidence="2">
    <location>
        <begin position="49"/>
        <end position="259"/>
    </location>
</feature>
<evidence type="ECO:0000313" key="4">
    <source>
        <dbReference type="EMBL" id="GGE17298.1"/>
    </source>
</evidence>
<keyword evidence="5" id="KW-1185">Reference proteome</keyword>
<dbReference type="Pfam" id="PF13365">
    <property type="entry name" value="Trypsin_2"/>
    <property type="match status" value="1"/>
</dbReference>
<dbReference type="InterPro" id="IPR001254">
    <property type="entry name" value="Trypsin_dom"/>
</dbReference>
<keyword evidence="1 2" id="KW-0732">Signal</keyword>
<name>A0A916ZWW1_9HYPH</name>
<dbReference type="PROSITE" id="PS00134">
    <property type="entry name" value="TRYPSIN_HIS"/>
    <property type="match status" value="1"/>
</dbReference>
<accession>A0A916ZWW1</accession>